<proteinExistence type="predicted"/>
<evidence type="ECO:0000313" key="2">
    <source>
        <dbReference type="EMBL" id="KUN95340.1"/>
    </source>
</evidence>
<sequence length="144" mass="15995">MTGASRLTFSTRTAVPPHLRVRNCRMPESWTGRALGAQPAKTDDPTAGTRQHRLAVLLADMVPGARIVRVSRHQPSQTWPSPYTRAYDERGQPVPLNRTQRVAAARWVIRAFPEVNWDEAHDLDLATGTLRPTAKARAHSDGGR</sequence>
<feature type="region of interest" description="Disordered" evidence="1">
    <location>
        <begin position="72"/>
        <end position="91"/>
    </location>
</feature>
<keyword evidence="3" id="KW-1185">Reference proteome</keyword>
<dbReference type="OrthoDB" id="4230650at2"/>
<dbReference type="Proteomes" id="UP000053429">
    <property type="component" value="Unassembled WGS sequence"/>
</dbReference>
<accession>A0A117RK71</accession>
<dbReference type="AlphaFoldDB" id="A0A117RK71"/>
<organism evidence="2 3">
    <name type="scientific">Streptomyces caeruleatus</name>
    <dbReference type="NCBI Taxonomy" id="661399"/>
    <lineage>
        <taxon>Bacteria</taxon>
        <taxon>Bacillati</taxon>
        <taxon>Actinomycetota</taxon>
        <taxon>Actinomycetes</taxon>
        <taxon>Kitasatosporales</taxon>
        <taxon>Streptomycetaceae</taxon>
        <taxon>Streptomyces</taxon>
    </lineage>
</organism>
<dbReference type="EMBL" id="LMWY01000049">
    <property type="protein sequence ID" value="KUN95340.1"/>
    <property type="molecule type" value="Genomic_DNA"/>
</dbReference>
<evidence type="ECO:0000256" key="1">
    <source>
        <dbReference type="SAM" id="MobiDB-lite"/>
    </source>
</evidence>
<reference evidence="2 3" key="1">
    <citation type="submission" date="2015-10" db="EMBL/GenBank/DDBJ databases">
        <title>Draft genome sequence of Streptomyces caeruleatus NRRL B-24802, type strain for the species Streptomyces caeruleatus.</title>
        <authorList>
            <person name="Ruckert C."/>
            <person name="Winkler A."/>
            <person name="Kalinowski J."/>
            <person name="Kampfer P."/>
            <person name="Glaeser S."/>
        </authorList>
    </citation>
    <scope>NUCLEOTIDE SEQUENCE [LARGE SCALE GENOMIC DNA]</scope>
    <source>
        <strain evidence="2 3">NRRL B-24802</strain>
    </source>
</reference>
<name>A0A117RK71_9ACTN</name>
<evidence type="ECO:0000313" key="3">
    <source>
        <dbReference type="Proteomes" id="UP000053429"/>
    </source>
</evidence>
<gene>
    <name evidence="2" type="ORF">AQJ67_35665</name>
</gene>
<dbReference type="STRING" id="661399.AQJ67_35665"/>
<comment type="caution">
    <text evidence="2">The sequence shown here is derived from an EMBL/GenBank/DDBJ whole genome shotgun (WGS) entry which is preliminary data.</text>
</comment>
<protein>
    <submittedName>
        <fullName evidence="2">Uncharacterized protein</fullName>
    </submittedName>
</protein>